<dbReference type="GO" id="GO:0030026">
    <property type="term" value="P:intracellular manganese ion homeostasis"/>
    <property type="evidence" value="ECO:0007669"/>
    <property type="project" value="TreeGrafter"/>
</dbReference>
<name>A0A9P6NP63_9BASI</name>
<feature type="compositionally biased region" description="Basic and acidic residues" evidence="6">
    <location>
        <begin position="737"/>
        <end position="756"/>
    </location>
</feature>
<evidence type="ECO:0000256" key="7">
    <source>
        <dbReference type="SAM" id="Phobius"/>
    </source>
</evidence>
<sequence>MVNLPNVTSQLWTGPVSSSALAENAETEEPPIWNHTPSVKKTKTASLWLLSAVLFLLNQSVQAGLTTRAHHPTVIGPSYNGALERRQASNISAPASAHRLHGTGFDIQAALIPVLVLLSGMFAGLTLGYMSLDSTQLCVLARSGTPEQQRLAKKIAPLRKDGHLLLITLLIANMIANETLPVVSDNVLGGGIQAVVISTVLVIIFSEIIPQSVCSTYGLQIGAACAKPVQILVYMLYPICWPIAWLLTKVLGAHSGIIYRRAELKELVSLHTRMGEHGGDLNEDVVTIVGAAIDLQERVVQDVMTPLESCFMLDIETRLDYEVLGRVLASGHSRIPIYEDSVDANGMSRRKILGALLTKQLILIDPEDAVPLRDFPLNPLPLVADNMPLLNILNSFQEGRSHLAIVCPRPHKVAFAPFPATTLNPSPESQPESVKSLRAFFCFPRKPSKPAAPAPQPVPTEPVVCEKTNSAFWPLQADQPLGIITLEDVIEELLGEQIRDETDADECGNMAVYPYVPPEAAEAMRKSSSRTDSSAVLIAEKPEKSISMENNAHMHWSLGTFRLASKPADVQAPTRAVLRESVSSDAHRLTVQSKLAQPQPSLTVLSEDKLTHEAGIMPAPLGAMGENVPTYAAGTVLAVGVDRSCYETGFVVPPSTLSALEDRNVSEDRPQYGPHDLRPSLSGSRLAGALSIERGRRALVRGASSNSGTTCQAFKGPATSMPMPARNSRRISCETSPAKERAPSPENKHNTGLSHE</sequence>
<dbReference type="FunFam" id="3.10.580.10:FF:000053">
    <property type="entry name" value="Unplaced genomic scaffold supercont1.12, whole genome shotgun sequence"/>
    <property type="match status" value="1"/>
</dbReference>
<evidence type="ECO:0000313" key="10">
    <source>
        <dbReference type="Proteomes" id="UP000886653"/>
    </source>
</evidence>
<evidence type="ECO:0000259" key="8">
    <source>
        <dbReference type="PROSITE" id="PS51846"/>
    </source>
</evidence>
<evidence type="ECO:0000256" key="4">
    <source>
        <dbReference type="ARBA" id="ARBA00023136"/>
    </source>
</evidence>
<dbReference type="PROSITE" id="PS51846">
    <property type="entry name" value="CNNM"/>
    <property type="match status" value="1"/>
</dbReference>
<feature type="compositionally biased region" description="Basic and acidic residues" evidence="6">
    <location>
        <begin position="661"/>
        <end position="678"/>
    </location>
</feature>
<dbReference type="SUPFAM" id="SSF54631">
    <property type="entry name" value="CBS-domain pair"/>
    <property type="match status" value="1"/>
</dbReference>
<feature type="compositionally biased region" description="Polar residues" evidence="6">
    <location>
        <begin position="703"/>
        <end position="712"/>
    </location>
</feature>
<evidence type="ECO:0000256" key="6">
    <source>
        <dbReference type="SAM" id="MobiDB-lite"/>
    </source>
</evidence>
<evidence type="ECO:0000256" key="3">
    <source>
        <dbReference type="ARBA" id="ARBA00022989"/>
    </source>
</evidence>
<gene>
    <name evidence="9" type="ORF">CROQUDRAFT_76239</name>
</gene>
<dbReference type="GO" id="GO:0016020">
    <property type="term" value="C:membrane"/>
    <property type="evidence" value="ECO:0007669"/>
    <property type="project" value="UniProtKB-SubCell"/>
</dbReference>
<dbReference type="AlphaFoldDB" id="A0A9P6NP63"/>
<dbReference type="InterPro" id="IPR044751">
    <property type="entry name" value="Ion_transp-like_CBS"/>
</dbReference>
<dbReference type="InterPro" id="IPR046342">
    <property type="entry name" value="CBS_dom_sf"/>
</dbReference>
<feature type="region of interest" description="Disordered" evidence="6">
    <location>
        <begin position="701"/>
        <end position="756"/>
    </location>
</feature>
<comment type="caution">
    <text evidence="9">The sequence shown here is derived from an EMBL/GenBank/DDBJ whole genome shotgun (WGS) entry which is preliminary data.</text>
</comment>
<dbReference type="PANTHER" id="PTHR12064">
    <property type="entry name" value="METAL TRANSPORTER CNNM"/>
    <property type="match status" value="1"/>
</dbReference>
<feature type="transmembrane region" description="Helical" evidence="7">
    <location>
        <begin position="110"/>
        <end position="132"/>
    </location>
</feature>
<keyword evidence="2 5" id="KW-0812">Transmembrane</keyword>
<evidence type="ECO:0000256" key="2">
    <source>
        <dbReference type="ARBA" id="ARBA00022692"/>
    </source>
</evidence>
<feature type="transmembrane region" description="Helical" evidence="7">
    <location>
        <begin position="47"/>
        <end position="65"/>
    </location>
</feature>
<keyword evidence="3 5" id="KW-1133">Transmembrane helix</keyword>
<evidence type="ECO:0000256" key="1">
    <source>
        <dbReference type="ARBA" id="ARBA00004141"/>
    </source>
</evidence>
<keyword evidence="4 5" id="KW-0472">Membrane</keyword>
<accession>A0A9P6NP63</accession>
<protein>
    <recommendedName>
        <fullName evidence="8">CNNM transmembrane domain-containing protein</fullName>
    </recommendedName>
</protein>
<reference evidence="9" key="1">
    <citation type="submission" date="2013-11" db="EMBL/GenBank/DDBJ databases">
        <title>Genome sequence of the fusiform rust pathogen reveals effectors for host alternation and coevolution with pine.</title>
        <authorList>
            <consortium name="DOE Joint Genome Institute"/>
            <person name="Smith K."/>
            <person name="Pendleton A."/>
            <person name="Kubisiak T."/>
            <person name="Anderson C."/>
            <person name="Salamov A."/>
            <person name="Aerts A."/>
            <person name="Riley R."/>
            <person name="Clum A."/>
            <person name="Lindquist E."/>
            <person name="Ence D."/>
            <person name="Campbell M."/>
            <person name="Kronenberg Z."/>
            <person name="Feau N."/>
            <person name="Dhillon B."/>
            <person name="Hamelin R."/>
            <person name="Burleigh J."/>
            <person name="Smith J."/>
            <person name="Yandell M."/>
            <person name="Nelson C."/>
            <person name="Grigoriev I."/>
            <person name="Davis J."/>
        </authorList>
    </citation>
    <scope>NUCLEOTIDE SEQUENCE</scope>
    <source>
        <strain evidence="9">G11</strain>
    </source>
</reference>
<dbReference type="CDD" id="cd04590">
    <property type="entry name" value="CBS_pair_CorC_HlyC_assoc"/>
    <property type="match status" value="1"/>
</dbReference>
<dbReference type="GO" id="GO:0005737">
    <property type="term" value="C:cytoplasm"/>
    <property type="evidence" value="ECO:0007669"/>
    <property type="project" value="TreeGrafter"/>
</dbReference>
<feature type="transmembrane region" description="Helical" evidence="7">
    <location>
        <begin position="231"/>
        <end position="248"/>
    </location>
</feature>
<dbReference type="OrthoDB" id="5353557at2759"/>
<evidence type="ECO:0000313" key="9">
    <source>
        <dbReference type="EMBL" id="KAG0147737.1"/>
    </source>
</evidence>
<keyword evidence="10" id="KW-1185">Reference proteome</keyword>
<dbReference type="InterPro" id="IPR002550">
    <property type="entry name" value="CNNM"/>
</dbReference>
<feature type="transmembrane region" description="Helical" evidence="7">
    <location>
        <begin position="164"/>
        <end position="184"/>
    </location>
</feature>
<feature type="region of interest" description="Disordered" evidence="6">
    <location>
        <begin position="661"/>
        <end position="683"/>
    </location>
</feature>
<proteinExistence type="predicted"/>
<comment type="subcellular location">
    <subcellularLocation>
        <location evidence="1">Membrane</location>
        <topology evidence="1">Multi-pass membrane protein</topology>
    </subcellularLocation>
</comment>
<feature type="transmembrane region" description="Helical" evidence="7">
    <location>
        <begin position="190"/>
        <end position="210"/>
    </location>
</feature>
<feature type="domain" description="CNNM transmembrane" evidence="8">
    <location>
        <begin position="101"/>
        <end position="285"/>
    </location>
</feature>
<dbReference type="EMBL" id="MU167244">
    <property type="protein sequence ID" value="KAG0147737.1"/>
    <property type="molecule type" value="Genomic_DNA"/>
</dbReference>
<dbReference type="PANTHER" id="PTHR12064:SF90">
    <property type="entry name" value="CNNM TRANSMEMBRANE DOMAIN-CONTAINING PROTEIN"/>
    <property type="match status" value="1"/>
</dbReference>
<dbReference type="InterPro" id="IPR045095">
    <property type="entry name" value="ACDP"/>
</dbReference>
<organism evidence="9 10">
    <name type="scientific">Cronartium quercuum f. sp. fusiforme G11</name>
    <dbReference type="NCBI Taxonomy" id="708437"/>
    <lineage>
        <taxon>Eukaryota</taxon>
        <taxon>Fungi</taxon>
        <taxon>Dikarya</taxon>
        <taxon>Basidiomycota</taxon>
        <taxon>Pucciniomycotina</taxon>
        <taxon>Pucciniomycetes</taxon>
        <taxon>Pucciniales</taxon>
        <taxon>Coleosporiaceae</taxon>
        <taxon>Cronartium</taxon>
    </lineage>
</organism>
<dbReference type="GO" id="GO:0010960">
    <property type="term" value="P:magnesium ion homeostasis"/>
    <property type="evidence" value="ECO:0007669"/>
    <property type="project" value="InterPro"/>
</dbReference>
<dbReference type="Gene3D" id="3.10.580.10">
    <property type="entry name" value="CBS-domain"/>
    <property type="match status" value="1"/>
</dbReference>
<dbReference type="Pfam" id="PF01595">
    <property type="entry name" value="CNNM"/>
    <property type="match status" value="1"/>
</dbReference>
<evidence type="ECO:0000256" key="5">
    <source>
        <dbReference type="PROSITE-ProRule" id="PRU01193"/>
    </source>
</evidence>
<dbReference type="Proteomes" id="UP000886653">
    <property type="component" value="Unassembled WGS sequence"/>
</dbReference>